<dbReference type="EMBL" id="CP130319">
    <property type="protein sequence ID" value="WNR42343.1"/>
    <property type="molecule type" value="Genomic_DNA"/>
</dbReference>
<accession>A0AA96LMA1</accession>
<dbReference type="Proteomes" id="UP001304650">
    <property type="component" value="Chromosome"/>
</dbReference>
<sequence length="606" mass="68165">MKKIGFKRNVYMILIGIFLLAVAVQVTNSQFILQFNRNGTANGSLKGLKPAVAQVQTSGKSYCVLFDRSDEFSVKLKTQTENVLGYLKKPMKTFDVRSEVVQTNGCQVVISTLTNMSLIGNVDELAQYVKQGGYVFQETTPEKGDSFYRLYRKMGIVNVRENLNSRGIHLTSNVLIGEDELTINDPFIFNSMMSVELDLKSRVLAKSAEGVPLLWDYPYGQGKFMVFNGTMLQEKLNRGLIAGALGMLEPVFVYPIFNSKIVYLDDFPMPIANTMDTMIYDEYHKSRPAFFKDIWWPDMLSLAKKSDVKYTAVLIESYQQIVQPPFNSPLDKDTKGLVSYGREVLKSGGEIGLHGYNHQSLTTSKEVADAFEYVPWGSINDMTEATKEVIDFAKQAFPNYSMVSYVPPSNVLSPEGREALKKGWPTLAVISSLYPEDGSDLAYVQEYAIASDGILEMPRMTSGYSEGNFQRWLIANAVTTHGIFSHFIHPDDIISKDRSEGLKWDKMYKNLSEMLERVHQTYPWLRAMTSSEAAIDMEAELASQVSLSVEGNILRGKMTNFHDRAYFVARMTNKIGKLHGCKVEKIDTNTYLITASTTEFDIELGG</sequence>
<dbReference type="CDD" id="cd10924">
    <property type="entry name" value="CE4_COG4878"/>
    <property type="match status" value="1"/>
</dbReference>
<dbReference type="GO" id="GO:0005975">
    <property type="term" value="P:carbohydrate metabolic process"/>
    <property type="evidence" value="ECO:0007669"/>
    <property type="project" value="InterPro"/>
</dbReference>
<dbReference type="AlphaFoldDB" id="A0AA96LMA1"/>
<gene>
    <name evidence="1" type="ORF">MJB10_14475</name>
</gene>
<dbReference type="InterPro" id="IPR018695">
    <property type="entry name" value="DUF2194"/>
</dbReference>
<name>A0AA96LMA1_9BACL</name>
<dbReference type="Pfam" id="PF09960">
    <property type="entry name" value="DUF2194"/>
    <property type="match status" value="2"/>
</dbReference>
<evidence type="ECO:0000313" key="2">
    <source>
        <dbReference type="Proteomes" id="UP001304650"/>
    </source>
</evidence>
<proteinExistence type="predicted"/>
<dbReference type="SUPFAM" id="SSF88713">
    <property type="entry name" value="Glycoside hydrolase/deacetylase"/>
    <property type="match status" value="1"/>
</dbReference>
<dbReference type="InterPro" id="IPR011330">
    <property type="entry name" value="Glyco_hydro/deAcase_b/a-brl"/>
</dbReference>
<evidence type="ECO:0000313" key="1">
    <source>
        <dbReference type="EMBL" id="WNR42343.1"/>
    </source>
</evidence>
<reference evidence="1" key="1">
    <citation type="submission" date="2022-02" db="EMBL/GenBank/DDBJ databases">
        <title>Paenibacillus sp. MBLB1832 Whole Genome Shotgun Sequencing.</title>
        <authorList>
            <person name="Hwang C.Y."/>
            <person name="Cho E.-S."/>
            <person name="Seo M.-J."/>
        </authorList>
    </citation>
    <scope>NUCLEOTIDE SEQUENCE</scope>
    <source>
        <strain evidence="1">MBLB1832</strain>
    </source>
</reference>
<dbReference type="RefSeq" id="WP_314795696.1">
    <property type="nucleotide sequence ID" value="NZ_CP130319.1"/>
</dbReference>
<dbReference type="KEGG" id="proo:MJB10_14475"/>
<dbReference type="Gene3D" id="3.20.20.370">
    <property type="entry name" value="Glycoside hydrolase/deacetylase"/>
    <property type="match status" value="1"/>
</dbReference>
<keyword evidence="2" id="KW-1185">Reference proteome</keyword>
<protein>
    <submittedName>
        <fullName evidence="1">DUF2194 domain-containing protein</fullName>
    </submittedName>
</protein>
<organism evidence="1 2">
    <name type="scientific">Paenibacillus roseopurpureus</name>
    <dbReference type="NCBI Taxonomy" id="2918901"/>
    <lineage>
        <taxon>Bacteria</taxon>
        <taxon>Bacillati</taxon>
        <taxon>Bacillota</taxon>
        <taxon>Bacilli</taxon>
        <taxon>Bacillales</taxon>
        <taxon>Paenibacillaceae</taxon>
        <taxon>Paenibacillus</taxon>
    </lineage>
</organism>